<evidence type="ECO:0000313" key="3">
    <source>
        <dbReference type="EMBL" id="VGO18968.1"/>
    </source>
</evidence>
<evidence type="ECO:0000259" key="1">
    <source>
        <dbReference type="Pfam" id="PF01408"/>
    </source>
</evidence>
<dbReference type="EMBL" id="CAAHFH010000001">
    <property type="protein sequence ID" value="VGO18968.1"/>
    <property type="molecule type" value="Genomic_DNA"/>
</dbReference>
<protein>
    <submittedName>
        <fullName evidence="3">Glucose--fructose oxidoreductase</fullName>
    </submittedName>
</protein>
<dbReference type="SUPFAM" id="SSF51735">
    <property type="entry name" value="NAD(P)-binding Rossmann-fold domains"/>
    <property type="match status" value="1"/>
</dbReference>
<reference evidence="3 4" key="1">
    <citation type="submission" date="2019-04" db="EMBL/GenBank/DDBJ databases">
        <authorList>
            <person name="Van Vliet M D."/>
        </authorList>
    </citation>
    <scope>NUCLEOTIDE SEQUENCE [LARGE SCALE GENOMIC DNA]</scope>
    <source>
        <strain evidence="3 4">F21</strain>
    </source>
</reference>
<dbReference type="Gene3D" id="3.40.50.720">
    <property type="entry name" value="NAD(P)-binding Rossmann-like Domain"/>
    <property type="match status" value="1"/>
</dbReference>
<accession>A0A6C2UFT1</accession>
<proteinExistence type="predicted"/>
<feature type="domain" description="Gfo/Idh/MocA-like oxidoreductase N-terminal" evidence="1">
    <location>
        <begin position="26"/>
        <end position="144"/>
    </location>
</feature>
<feature type="domain" description="GFO/IDH/MocA-like oxidoreductase" evidence="2">
    <location>
        <begin position="158"/>
        <end position="280"/>
    </location>
</feature>
<dbReference type="InterPro" id="IPR000683">
    <property type="entry name" value="Gfo/Idh/MocA-like_OxRdtase_N"/>
</dbReference>
<gene>
    <name evidence="3" type="primary">gfo_2</name>
    <name evidence="3" type="ORF">SCARR_01022</name>
</gene>
<dbReference type="Proteomes" id="UP000346198">
    <property type="component" value="Unassembled WGS sequence"/>
</dbReference>
<dbReference type="PANTHER" id="PTHR43377:SF1">
    <property type="entry name" value="BILIVERDIN REDUCTASE A"/>
    <property type="match status" value="1"/>
</dbReference>
<evidence type="ECO:0000259" key="2">
    <source>
        <dbReference type="Pfam" id="PF22725"/>
    </source>
</evidence>
<dbReference type="Pfam" id="PF22725">
    <property type="entry name" value="GFO_IDH_MocA_C3"/>
    <property type="match status" value="1"/>
</dbReference>
<dbReference type="InterPro" id="IPR051450">
    <property type="entry name" value="Gfo/Idh/MocA_Oxidoreductases"/>
</dbReference>
<dbReference type="SUPFAM" id="SSF55347">
    <property type="entry name" value="Glyceraldehyde-3-phosphate dehydrogenase-like, C-terminal domain"/>
    <property type="match status" value="1"/>
</dbReference>
<dbReference type="InterPro" id="IPR036291">
    <property type="entry name" value="NAD(P)-bd_dom_sf"/>
</dbReference>
<sequence length="362" mass="40270">MNKLCQTLLCFLAVAGTSFSKEPVKIGVAGLSHSHVLLLLRDQERTDIKIVGIAERDAALAERYATKFKIDKSLIFDSLEDMLDQTKPEAVVTYTSICEHLAVVEACASRGIHVMVEKPLAVSVEHAAKMIELSKAAGTLLLTNYETSWYPSNHAGFEMVERGELGDLRKIIVYDGHTGPKEIRVNEEFLDWLTDPVLNGGGAVTDFGCYGADLITWLMKGERPVSVYASLKQYKPDVYPKVDDDATIVLSYPTMEGVIHASWNWPFSRKDMHLYGTTGYALLDDKETIRYRFEKRVPEQTKIIPKESAPFSDPFTFFVSAIRGDTKVGKTDLSSPEINLAVVEILEAAKESSRTGKKVVLK</sequence>
<name>A0A6C2UFT1_9BACT</name>
<dbReference type="PANTHER" id="PTHR43377">
    <property type="entry name" value="BILIVERDIN REDUCTASE A"/>
    <property type="match status" value="1"/>
</dbReference>
<dbReference type="Pfam" id="PF01408">
    <property type="entry name" value="GFO_IDH_MocA"/>
    <property type="match status" value="1"/>
</dbReference>
<organism evidence="3 4">
    <name type="scientific">Pontiella sulfatireligans</name>
    <dbReference type="NCBI Taxonomy" id="2750658"/>
    <lineage>
        <taxon>Bacteria</taxon>
        <taxon>Pseudomonadati</taxon>
        <taxon>Kiritimatiellota</taxon>
        <taxon>Kiritimatiellia</taxon>
        <taxon>Kiritimatiellales</taxon>
        <taxon>Pontiellaceae</taxon>
        <taxon>Pontiella</taxon>
    </lineage>
</organism>
<dbReference type="RefSeq" id="WP_136060410.1">
    <property type="nucleotide sequence ID" value="NZ_CAAHFH010000001.1"/>
</dbReference>
<dbReference type="Gene3D" id="3.30.360.10">
    <property type="entry name" value="Dihydrodipicolinate Reductase, domain 2"/>
    <property type="match status" value="1"/>
</dbReference>
<evidence type="ECO:0000313" key="4">
    <source>
        <dbReference type="Proteomes" id="UP000346198"/>
    </source>
</evidence>
<dbReference type="InterPro" id="IPR055170">
    <property type="entry name" value="GFO_IDH_MocA-like_dom"/>
</dbReference>
<keyword evidence="4" id="KW-1185">Reference proteome</keyword>
<dbReference type="AlphaFoldDB" id="A0A6C2UFT1"/>
<dbReference type="GO" id="GO:0000166">
    <property type="term" value="F:nucleotide binding"/>
    <property type="evidence" value="ECO:0007669"/>
    <property type="project" value="InterPro"/>
</dbReference>